<sequence length="890" mass="99918">MANGGYWAQPISDPQFVMALASFSELCPPPKLFLLLSAHLTPSTWLGIMLSRPKTLSANSSHARHALRVRVSRPARCNPARDTAGLIASRQQQNIPSSRSISIQSGPRRYLGYAHPSKSPQWISGQRFSSTATPAESPTPDAQQPSALDDINALIERIAENEEAMVQTMDELDLLGGVDTYEDPLSELMSSRDEYTVETWVTMVRKQFRDTVPEGVLNEEEIQLYTSLYGEPIIEEAFEEEEIIEEEENDNDALLREDGEGGWEEVEYKEDMEAEDDTPVVYDMENAPEEEETIAMQRTREVAEQLGGEVMLEQFENEAVPDSAPRTHHLTQLGKAQTDPSTIHLPKSSVTGPISVILSEFANKHIAETSHRLFGGPGLPHSTTTAPPRAQLPQLPIPLHAGQKNMGTMEANAYLAVLYPGIYASTLSVLVEIRKRLGTEWIRNLMSQEGGPNVLDASGGGAGILAWRDVLRAEYQTMVPDHPEDAPIPHGRSTVLTGSDALRLRASALLENTTFLPRLPDYLHVRDQPTLHDSREAPKRKQYDVIIAPHSLLRIDEDYERKEYVQNLWSLLNPNGGVLILLEKGRQKGFEAIAGAREMLLKRYIASPGSTEYNNFVDSPDPSNTVAKESGMIIAPCTNHSTCPMHNPAGPTKGRRDYCHFEQRYIRPAFLQRVMGAKDRNHEDLKYSYIAVQRGTDMRHEHGIKQDAEATDAAFEGFEDLDESSATKFHPLSLPRAVYPPMKRRGHVIFDLCTPAGKIERWTVPRSYSRQAYRDARKSNWGDLWALGAKTRIPRNLNLGEKHGEGKKERLARRSATKAARDEEALEEHELDEEEGEEEDLEDDEVRSRSDLPEPPKRKRGQNIPSWKKHNDKKKMRQAVKRQVDADNAI</sequence>
<reference evidence="9" key="1">
    <citation type="submission" date="2022-11" db="EMBL/GenBank/DDBJ databases">
        <authorList>
            <person name="Petersen C."/>
        </authorList>
    </citation>
    <scope>NUCLEOTIDE SEQUENCE</scope>
    <source>
        <strain evidence="9">IBT 30069</strain>
    </source>
</reference>
<evidence type="ECO:0000256" key="3">
    <source>
        <dbReference type="ARBA" id="ARBA00022946"/>
    </source>
</evidence>
<feature type="compositionally biased region" description="Basic and acidic residues" evidence="8">
    <location>
        <begin position="846"/>
        <end position="856"/>
    </location>
</feature>
<evidence type="ECO:0000313" key="9">
    <source>
        <dbReference type="EMBL" id="KAJ5094491.1"/>
    </source>
</evidence>
<keyword evidence="6" id="KW-0496">Mitochondrion</keyword>
<evidence type="ECO:0000256" key="7">
    <source>
        <dbReference type="ARBA" id="ARBA00045681"/>
    </source>
</evidence>
<dbReference type="Pfam" id="PF09243">
    <property type="entry name" value="Rsm22"/>
    <property type="match status" value="1"/>
</dbReference>
<evidence type="ECO:0000256" key="6">
    <source>
        <dbReference type="ARBA" id="ARBA00023128"/>
    </source>
</evidence>
<dbReference type="Proteomes" id="UP001149165">
    <property type="component" value="Unassembled WGS sequence"/>
</dbReference>
<dbReference type="GO" id="GO:0003735">
    <property type="term" value="F:structural constituent of ribosome"/>
    <property type="evidence" value="ECO:0007669"/>
    <property type="project" value="TreeGrafter"/>
</dbReference>
<dbReference type="EMBL" id="JAPQKH010000006">
    <property type="protein sequence ID" value="KAJ5094491.1"/>
    <property type="molecule type" value="Genomic_DNA"/>
</dbReference>
<feature type="compositionally biased region" description="Acidic residues" evidence="8">
    <location>
        <begin position="824"/>
        <end position="845"/>
    </location>
</feature>
<dbReference type="GO" id="GO:0051536">
    <property type="term" value="F:iron-sulfur cluster binding"/>
    <property type="evidence" value="ECO:0007669"/>
    <property type="project" value="UniProtKB-KW"/>
</dbReference>
<evidence type="ECO:0000256" key="8">
    <source>
        <dbReference type="SAM" id="MobiDB-lite"/>
    </source>
</evidence>
<evidence type="ECO:0000256" key="4">
    <source>
        <dbReference type="ARBA" id="ARBA00023004"/>
    </source>
</evidence>
<feature type="region of interest" description="Disordered" evidence="8">
    <location>
        <begin position="116"/>
        <end position="147"/>
    </location>
</feature>
<evidence type="ECO:0000256" key="5">
    <source>
        <dbReference type="ARBA" id="ARBA00023014"/>
    </source>
</evidence>
<comment type="caution">
    <text evidence="9">The sequence shown here is derived from an EMBL/GenBank/DDBJ whole genome shotgun (WGS) entry which is preliminary data.</text>
</comment>
<dbReference type="AlphaFoldDB" id="A0A9W9F6H1"/>
<keyword evidence="5" id="KW-0411">Iron-sulfur</keyword>
<feature type="compositionally biased region" description="Basic residues" evidence="8">
    <location>
        <begin position="857"/>
        <end position="880"/>
    </location>
</feature>
<evidence type="ECO:0008006" key="11">
    <source>
        <dbReference type="Google" id="ProtNLM"/>
    </source>
</evidence>
<comment type="function">
    <text evidence="7">Mitochondrial ribosome (mitoribosome) assembly factor. Binds at the interface of the head and body domains of the mitochondrial small ribosomal subunit (mt-SSU), occluding the mRNA channel and preventing compaction of the head domain towards the body. Probable inactive methyltransferase: retains the characteristic folding and ability to bind S-adenosyl-L-methionine, but it probably lost its methyltransferase activity.</text>
</comment>
<dbReference type="OrthoDB" id="421327at2759"/>
<dbReference type="GO" id="GO:0046872">
    <property type="term" value="F:metal ion binding"/>
    <property type="evidence" value="ECO:0007669"/>
    <property type="project" value="UniProtKB-KW"/>
</dbReference>
<gene>
    <name evidence="9" type="ORF">N7456_010352</name>
</gene>
<feature type="compositionally biased region" description="Basic and acidic residues" evidence="8">
    <location>
        <begin position="800"/>
        <end position="809"/>
    </location>
</feature>
<proteinExistence type="predicted"/>
<organism evidence="9 10">
    <name type="scientific">Penicillium angulare</name>
    <dbReference type="NCBI Taxonomy" id="116970"/>
    <lineage>
        <taxon>Eukaryota</taxon>
        <taxon>Fungi</taxon>
        <taxon>Dikarya</taxon>
        <taxon>Ascomycota</taxon>
        <taxon>Pezizomycotina</taxon>
        <taxon>Eurotiomycetes</taxon>
        <taxon>Eurotiomycetidae</taxon>
        <taxon>Eurotiales</taxon>
        <taxon>Aspergillaceae</taxon>
        <taxon>Penicillium</taxon>
    </lineage>
</organism>
<keyword evidence="3" id="KW-0809">Transit peptide</keyword>
<dbReference type="GO" id="GO:0008168">
    <property type="term" value="F:methyltransferase activity"/>
    <property type="evidence" value="ECO:0007669"/>
    <property type="project" value="InterPro"/>
</dbReference>
<evidence type="ECO:0000313" key="10">
    <source>
        <dbReference type="Proteomes" id="UP001149165"/>
    </source>
</evidence>
<dbReference type="PANTHER" id="PTHR13184">
    <property type="entry name" value="37S RIBOSOMAL PROTEIN S22"/>
    <property type="match status" value="1"/>
</dbReference>
<dbReference type="GO" id="GO:0006412">
    <property type="term" value="P:translation"/>
    <property type="evidence" value="ECO:0007669"/>
    <property type="project" value="InterPro"/>
</dbReference>
<dbReference type="PANTHER" id="PTHR13184:SF5">
    <property type="entry name" value="METHYLTRANSFERASE-LIKE PROTEIN 17, MITOCHONDRIAL"/>
    <property type="match status" value="1"/>
</dbReference>
<evidence type="ECO:0000256" key="2">
    <source>
        <dbReference type="ARBA" id="ARBA00022723"/>
    </source>
</evidence>
<comment type="subcellular location">
    <subcellularLocation>
        <location evidence="1">Mitochondrion</location>
    </subcellularLocation>
</comment>
<dbReference type="InterPro" id="IPR052571">
    <property type="entry name" value="Mt_RNA_Methyltransferase"/>
</dbReference>
<feature type="region of interest" description="Disordered" evidence="8">
    <location>
        <begin position="796"/>
        <end position="890"/>
    </location>
</feature>
<accession>A0A9W9F6H1</accession>
<keyword evidence="4" id="KW-0408">Iron</keyword>
<feature type="compositionally biased region" description="Polar residues" evidence="8">
    <location>
        <begin position="118"/>
        <end position="146"/>
    </location>
</feature>
<name>A0A9W9F6H1_9EURO</name>
<evidence type="ECO:0000256" key="1">
    <source>
        <dbReference type="ARBA" id="ARBA00004173"/>
    </source>
</evidence>
<keyword evidence="2" id="KW-0479">Metal-binding</keyword>
<reference evidence="9" key="2">
    <citation type="journal article" date="2023" name="IMA Fungus">
        <title>Comparative genomic study of the Penicillium genus elucidates a diverse pangenome and 15 lateral gene transfer events.</title>
        <authorList>
            <person name="Petersen C."/>
            <person name="Sorensen T."/>
            <person name="Nielsen M.R."/>
            <person name="Sondergaard T.E."/>
            <person name="Sorensen J.L."/>
            <person name="Fitzpatrick D.A."/>
            <person name="Frisvad J.C."/>
            <person name="Nielsen K.L."/>
        </authorList>
    </citation>
    <scope>NUCLEOTIDE SEQUENCE</scope>
    <source>
        <strain evidence="9">IBT 30069</strain>
    </source>
</reference>
<keyword evidence="10" id="KW-1185">Reference proteome</keyword>
<dbReference type="InterPro" id="IPR015324">
    <property type="entry name" value="Ribosomal_Rsm22-like"/>
</dbReference>
<dbReference type="GO" id="GO:0005763">
    <property type="term" value="C:mitochondrial small ribosomal subunit"/>
    <property type="evidence" value="ECO:0007669"/>
    <property type="project" value="TreeGrafter"/>
</dbReference>
<protein>
    <recommendedName>
        <fullName evidence="11">37S ribosomal protein Rsm22</fullName>
    </recommendedName>
</protein>